<sequence>MAHCGHRLYTSRPPCSGLTRRRILALSRSGRKGSKCEGTNVLLRTVRFFKTALFFKTDISIDLAYQRAHSEGRSCSFSRSDSAIALCIRNLSQRALRQRAQKILLENHKGDGKSTQH</sequence>
<dbReference type="GeneID" id="17327146"/>
<dbReference type="EMBL" id="HG002049">
    <property type="protein sequence ID" value="CDF39517.1"/>
    <property type="molecule type" value="Genomic_DNA"/>
</dbReference>
<proteinExistence type="predicted"/>
<evidence type="ECO:0000313" key="2">
    <source>
        <dbReference type="Proteomes" id="UP000012073"/>
    </source>
</evidence>
<evidence type="ECO:0000313" key="1">
    <source>
        <dbReference type="EMBL" id="CDF39517.1"/>
    </source>
</evidence>
<keyword evidence="2" id="KW-1185">Reference proteome</keyword>
<protein>
    <submittedName>
        <fullName evidence="1">Uncharacterized protein</fullName>
    </submittedName>
</protein>
<dbReference type="AlphaFoldDB" id="R7QM07"/>
<dbReference type="RefSeq" id="XP_005719428.1">
    <property type="nucleotide sequence ID" value="XM_005719371.1"/>
</dbReference>
<dbReference type="Proteomes" id="UP000012073">
    <property type="component" value="Unassembled WGS sequence"/>
</dbReference>
<name>R7QM07_CHOCR</name>
<dbReference type="KEGG" id="ccp:CHC_T00000323001"/>
<organism evidence="1 2">
    <name type="scientific">Chondrus crispus</name>
    <name type="common">Carrageen Irish moss</name>
    <name type="synonym">Polymorpha crispa</name>
    <dbReference type="NCBI Taxonomy" id="2769"/>
    <lineage>
        <taxon>Eukaryota</taxon>
        <taxon>Rhodophyta</taxon>
        <taxon>Florideophyceae</taxon>
        <taxon>Rhodymeniophycidae</taxon>
        <taxon>Gigartinales</taxon>
        <taxon>Gigartinaceae</taxon>
        <taxon>Chondrus</taxon>
    </lineage>
</organism>
<gene>
    <name evidence="1" type="ORF">CHC_T00000323001</name>
</gene>
<accession>R7QM07</accession>
<reference evidence="2" key="1">
    <citation type="journal article" date="2013" name="Proc. Natl. Acad. Sci. U.S.A.">
        <title>Genome structure and metabolic features in the red seaweed Chondrus crispus shed light on evolution of the Archaeplastida.</title>
        <authorList>
            <person name="Collen J."/>
            <person name="Porcel B."/>
            <person name="Carre W."/>
            <person name="Ball S.G."/>
            <person name="Chaparro C."/>
            <person name="Tonon T."/>
            <person name="Barbeyron T."/>
            <person name="Michel G."/>
            <person name="Noel B."/>
            <person name="Valentin K."/>
            <person name="Elias M."/>
            <person name="Artiguenave F."/>
            <person name="Arun A."/>
            <person name="Aury J.M."/>
            <person name="Barbosa-Neto J.F."/>
            <person name="Bothwell J.H."/>
            <person name="Bouget F.Y."/>
            <person name="Brillet L."/>
            <person name="Cabello-Hurtado F."/>
            <person name="Capella-Gutierrez S."/>
            <person name="Charrier B."/>
            <person name="Cladiere L."/>
            <person name="Cock J.M."/>
            <person name="Coelho S.M."/>
            <person name="Colleoni C."/>
            <person name="Czjzek M."/>
            <person name="Da Silva C."/>
            <person name="Delage L."/>
            <person name="Denoeud F."/>
            <person name="Deschamps P."/>
            <person name="Dittami S.M."/>
            <person name="Gabaldon T."/>
            <person name="Gachon C.M."/>
            <person name="Groisillier A."/>
            <person name="Herve C."/>
            <person name="Jabbari K."/>
            <person name="Katinka M."/>
            <person name="Kloareg B."/>
            <person name="Kowalczyk N."/>
            <person name="Labadie K."/>
            <person name="Leblanc C."/>
            <person name="Lopez P.J."/>
            <person name="McLachlan D.H."/>
            <person name="Meslet-Cladiere L."/>
            <person name="Moustafa A."/>
            <person name="Nehr Z."/>
            <person name="Nyvall Collen P."/>
            <person name="Panaud O."/>
            <person name="Partensky F."/>
            <person name="Poulain J."/>
            <person name="Rensing S.A."/>
            <person name="Rousvoal S."/>
            <person name="Samson G."/>
            <person name="Symeonidi A."/>
            <person name="Weissenbach J."/>
            <person name="Zambounis A."/>
            <person name="Wincker P."/>
            <person name="Boyen C."/>
        </authorList>
    </citation>
    <scope>NUCLEOTIDE SEQUENCE [LARGE SCALE GENOMIC DNA]</scope>
    <source>
        <strain evidence="2">cv. Stackhouse</strain>
    </source>
</reference>
<dbReference type="Gramene" id="CDF39517">
    <property type="protein sequence ID" value="CDF39517"/>
    <property type="gene ID" value="CHC_T00000323001"/>
</dbReference>